<dbReference type="Proteomes" id="UP000017559">
    <property type="component" value="Unassembled WGS sequence"/>
</dbReference>
<evidence type="ECO:0000313" key="2">
    <source>
        <dbReference type="EMBL" id="ESK97275.1"/>
    </source>
</evidence>
<proteinExistence type="predicted"/>
<dbReference type="STRING" id="1381753.V2XXL0"/>
<dbReference type="InterPro" id="IPR051044">
    <property type="entry name" value="MAG_DAG_Lipase"/>
</dbReference>
<dbReference type="PANTHER" id="PTHR11614">
    <property type="entry name" value="PHOSPHOLIPASE-RELATED"/>
    <property type="match status" value="1"/>
</dbReference>
<keyword evidence="3" id="KW-1185">Reference proteome</keyword>
<dbReference type="OrthoDB" id="10249433at2759"/>
<dbReference type="Gene3D" id="3.40.50.1820">
    <property type="entry name" value="alpha/beta hydrolase"/>
    <property type="match status" value="1"/>
</dbReference>
<accession>V2XXL0</accession>
<organism evidence="2 3">
    <name type="scientific">Moniliophthora roreri (strain MCA 2997)</name>
    <name type="common">Cocoa frosty pod rot fungus</name>
    <name type="synonym">Crinipellis roreri</name>
    <dbReference type="NCBI Taxonomy" id="1381753"/>
    <lineage>
        <taxon>Eukaryota</taxon>
        <taxon>Fungi</taxon>
        <taxon>Dikarya</taxon>
        <taxon>Basidiomycota</taxon>
        <taxon>Agaricomycotina</taxon>
        <taxon>Agaricomycetes</taxon>
        <taxon>Agaricomycetidae</taxon>
        <taxon>Agaricales</taxon>
        <taxon>Marasmiineae</taxon>
        <taxon>Marasmiaceae</taxon>
        <taxon>Moniliophthora</taxon>
    </lineage>
</organism>
<evidence type="ECO:0000313" key="3">
    <source>
        <dbReference type="Proteomes" id="UP000017559"/>
    </source>
</evidence>
<protein>
    <submittedName>
        <fullName evidence="2">Lysophospholipase</fullName>
    </submittedName>
</protein>
<dbReference type="HOGENOM" id="CLU_026209_5_2_1"/>
<reference evidence="2 3" key="1">
    <citation type="journal article" date="2014" name="BMC Genomics">
        <title>Genome and secretome analysis of the hemibiotrophic fungal pathogen, Moniliophthora roreri, which causes frosty pod rot disease of cacao: mechanisms of the biotrophic and necrotrophic phases.</title>
        <authorList>
            <person name="Meinhardt L.W."/>
            <person name="Costa G.G.L."/>
            <person name="Thomazella D.P.T."/>
            <person name="Teixeira P.J.P.L."/>
            <person name="Carazzolle M.F."/>
            <person name="Schuster S.C."/>
            <person name="Carlson J.E."/>
            <person name="Guiltinan M.J."/>
            <person name="Mieczkowski P."/>
            <person name="Farmer A."/>
            <person name="Ramaraj T."/>
            <person name="Crozier J."/>
            <person name="Davis R.E."/>
            <person name="Shao J."/>
            <person name="Melnick R.L."/>
            <person name="Pereira G.A.G."/>
            <person name="Bailey B.A."/>
        </authorList>
    </citation>
    <scope>NUCLEOTIDE SEQUENCE [LARGE SCALE GENOMIC DNA]</scope>
    <source>
        <strain evidence="2 3">MCA 2997</strain>
    </source>
</reference>
<comment type="caution">
    <text evidence="2">The sequence shown here is derived from an EMBL/GenBank/DDBJ whole genome shotgun (WGS) entry which is preliminary data.</text>
</comment>
<dbReference type="EMBL" id="AWSO01000028">
    <property type="protein sequence ID" value="ESK97275.1"/>
    <property type="molecule type" value="Genomic_DNA"/>
</dbReference>
<dbReference type="SUPFAM" id="SSF53474">
    <property type="entry name" value="alpha/beta-Hydrolases"/>
    <property type="match status" value="1"/>
</dbReference>
<dbReference type="KEGG" id="mrr:Moror_17840"/>
<feature type="domain" description="Serine aminopeptidase S33" evidence="1">
    <location>
        <begin position="28"/>
        <end position="277"/>
    </location>
</feature>
<dbReference type="InterPro" id="IPR022742">
    <property type="entry name" value="Hydrolase_4"/>
</dbReference>
<name>V2XXL0_MONRO</name>
<dbReference type="Pfam" id="PF12146">
    <property type="entry name" value="Hydrolase_4"/>
    <property type="match status" value="1"/>
</dbReference>
<evidence type="ECO:0000259" key="1">
    <source>
        <dbReference type="Pfam" id="PF12146"/>
    </source>
</evidence>
<sequence>MSSLPYTESWLPGPQNTSFYTRLYTPSSPKAAVVFIHGFAEHVGRYNHIHPLFPQHNIALFTFDQRGFGRTALDEEAKKKGNGGWGKTSWDMQMQDITWALGIVKEKYGDDIPVFLMGHSMGGAEVLGYAISHPTPNIAGVISTSPLIQQTKPASKVLRWIGSKASVLSPWTLFPAELDVNDLSHDSAFNTAYANDPLIKASGSLKGISDMLGKGDELHRTLHRNWPTKLPVLFVHGTGDKVTSHKATQAFHDNIKVEDRKIILFDDGYHELHNEPDGVKDKLMEEVFRWIEERVLQGLERAKM</sequence>
<dbReference type="AlphaFoldDB" id="V2XXL0"/>
<dbReference type="InterPro" id="IPR029058">
    <property type="entry name" value="AB_hydrolase_fold"/>
</dbReference>
<gene>
    <name evidence="2" type="ORF">Moror_17840</name>
</gene>